<proteinExistence type="predicted"/>
<accession>A0ABX8WXJ3</accession>
<keyword evidence="1" id="KW-0732">Signal</keyword>
<dbReference type="RefSeq" id="WP_220609181.1">
    <property type="nucleotide sequence ID" value="NZ_CP080598.1"/>
</dbReference>
<evidence type="ECO:0000256" key="1">
    <source>
        <dbReference type="SAM" id="SignalP"/>
    </source>
</evidence>
<keyword evidence="3" id="KW-1185">Reference proteome</keyword>
<sequence>MNNKLMRSLVAGVIFSVGMLPLAAQAEKSPVADTQVAAMVEALRLAAPQKKKPTPGYHTDWQIKPQTLKGWSRFCLKKELTTSQFENDPKLTRQVVSCIIKRELTNQFKARNNNENAAVTGAACWWMTGLYTGCDKGFTGDYVKKVVSLYQQEKAKLKAVNTPTSTTTGNTKR</sequence>
<dbReference type="Proteomes" id="UP000826540">
    <property type="component" value="Chromosome"/>
</dbReference>
<reference evidence="2 3" key="1">
    <citation type="journal article" date="2022" name="J. Am. Chem. Soc.">
        <title>Biosynthesis of Guanitoxin Enables Global Environmental Detection in Freshwater Cyanobacteria.</title>
        <authorList>
            <person name="Lima S.T."/>
            <person name="Fallon T.R."/>
            <person name="Cordoza J.L."/>
            <person name="Chekan J.R."/>
            <person name="Delbaje E."/>
            <person name="Hopiavuori A.R."/>
            <person name="Alvarenga D.O."/>
            <person name="Wood S.M."/>
            <person name="Luhavaya H."/>
            <person name="Baumgartner J.T."/>
            <person name="Dorr F.A."/>
            <person name="Etchegaray A."/>
            <person name="Pinto E."/>
            <person name="McKinnie S.M.K."/>
            <person name="Fiore M.F."/>
            <person name="Moore B.S."/>
        </authorList>
    </citation>
    <scope>NUCLEOTIDE SEQUENCE [LARGE SCALE GENOMIC DNA]</scope>
    <source>
        <strain evidence="2 3">ITEP-024</strain>
    </source>
</reference>
<feature type="signal peptide" evidence="1">
    <location>
        <begin position="1"/>
        <end position="26"/>
    </location>
</feature>
<dbReference type="EMBL" id="CP080598">
    <property type="protein sequence ID" value="QYX31087.1"/>
    <property type="molecule type" value="Genomic_DNA"/>
</dbReference>
<evidence type="ECO:0000313" key="2">
    <source>
        <dbReference type="EMBL" id="QYX31087.1"/>
    </source>
</evidence>
<organism evidence="2 3">
    <name type="scientific">Sphaerospermopsis torques-reginae ITEP-024</name>
    <dbReference type="NCBI Taxonomy" id="984208"/>
    <lineage>
        <taxon>Bacteria</taxon>
        <taxon>Bacillati</taxon>
        <taxon>Cyanobacteriota</taxon>
        <taxon>Cyanophyceae</taxon>
        <taxon>Nostocales</taxon>
        <taxon>Aphanizomenonaceae</taxon>
        <taxon>Sphaerospermopsis</taxon>
        <taxon>Sphaerospermopsis torques-reginae</taxon>
    </lineage>
</organism>
<protein>
    <submittedName>
        <fullName evidence="2">Uncharacterized protein</fullName>
    </submittedName>
</protein>
<gene>
    <name evidence="2" type="ORF">K2F26_19895</name>
</gene>
<feature type="chain" id="PRO_5046759628" evidence="1">
    <location>
        <begin position="27"/>
        <end position="173"/>
    </location>
</feature>
<name>A0ABX8WXJ3_9CYAN</name>
<evidence type="ECO:0000313" key="3">
    <source>
        <dbReference type="Proteomes" id="UP000826540"/>
    </source>
</evidence>